<dbReference type="EMBL" id="CP111017">
    <property type="protein sequence ID" value="WAR07009.1"/>
    <property type="molecule type" value="Genomic_DNA"/>
</dbReference>
<proteinExistence type="predicted"/>
<dbReference type="Proteomes" id="UP001164746">
    <property type="component" value="Chromosome 6"/>
</dbReference>
<name>A0ABY7EF15_MYAAR</name>
<evidence type="ECO:0000313" key="1">
    <source>
        <dbReference type="EMBL" id="WAR07009.1"/>
    </source>
</evidence>
<accession>A0ABY7EF15</accession>
<organism evidence="1 2">
    <name type="scientific">Mya arenaria</name>
    <name type="common">Soft-shell clam</name>
    <dbReference type="NCBI Taxonomy" id="6604"/>
    <lineage>
        <taxon>Eukaryota</taxon>
        <taxon>Metazoa</taxon>
        <taxon>Spiralia</taxon>
        <taxon>Lophotrochozoa</taxon>
        <taxon>Mollusca</taxon>
        <taxon>Bivalvia</taxon>
        <taxon>Autobranchia</taxon>
        <taxon>Heteroconchia</taxon>
        <taxon>Euheterodonta</taxon>
        <taxon>Imparidentia</taxon>
        <taxon>Neoheterodontei</taxon>
        <taxon>Myida</taxon>
        <taxon>Myoidea</taxon>
        <taxon>Myidae</taxon>
        <taxon>Mya</taxon>
    </lineage>
</organism>
<keyword evidence="2" id="KW-1185">Reference proteome</keyword>
<evidence type="ECO:0000313" key="2">
    <source>
        <dbReference type="Proteomes" id="UP001164746"/>
    </source>
</evidence>
<gene>
    <name evidence="1" type="ORF">MAR_016967</name>
</gene>
<sequence length="69" mass="7766">MLNLCFVEGAGGVQSQAGQVACTRGFDHCYRNEIEILGCNKIKHDVHRINCITDEFTDYKYIPTVESVN</sequence>
<protein>
    <submittedName>
        <fullName evidence="1">Uncharacterized protein</fullName>
    </submittedName>
</protein>
<reference evidence="1" key="1">
    <citation type="submission" date="2022-11" db="EMBL/GenBank/DDBJ databases">
        <title>Centuries of genome instability and evolution in soft-shell clam transmissible cancer (bioRxiv).</title>
        <authorList>
            <person name="Hart S.F.M."/>
            <person name="Yonemitsu M.A."/>
            <person name="Giersch R.M."/>
            <person name="Beal B.F."/>
            <person name="Arriagada G."/>
            <person name="Davis B.W."/>
            <person name="Ostrander E.A."/>
            <person name="Goff S.P."/>
            <person name="Metzger M.J."/>
        </authorList>
    </citation>
    <scope>NUCLEOTIDE SEQUENCE</scope>
    <source>
        <strain evidence="1">MELC-2E11</strain>
        <tissue evidence="1">Siphon/mantle</tissue>
    </source>
</reference>